<reference evidence="2 3" key="1">
    <citation type="submission" date="2019-08" db="EMBL/GenBank/DDBJ databases">
        <title>Genomic characterization of a novel candidate phylum (ARYD3) from a high temperature, high salinity tertiary oil reservoir in north central Oklahoma, USA.</title>
        <authorList>
            <person name="Youssef N.H."/>
            <person name="Yadav A."/>
            <person name="Elshahed M.S."/>
        </authorList>
    </citation>
    <scope>NUCLEOTIDE SEQUENCE [LARGE SCALE GENOMIC DNA]</scope>
    <source>
        <strain evidence="2">ARYD1</strain>
    </source>
</reference>
<organism evidence="2 3">
    <name type="scientific">Flexistipes sinusarabici</name>
    <dbReference type="NCBI Taxonomy" id="2352"/>
    <lineage>
        <taxon>Bacteria</taxon>
        <taxon>Pseudomonadati</taxon>
        <taxon>Deferribacterota</taxon>
        <taxon>Deferribacteres</taxon>
        <taxon>Deferribacterales</taxon>
        <taxon>Flexistipitaceae</taxon>
        <taxon>Flexistipes</taxon>
    </lineage>
</organism>
<feature type="domain" description="Metallo-beta-lactamase" evidence="1">
    <location>
        <begin position="16"/>
        <end position="200"/>
    </location>
</feature>
<dbReference type="InterPro" id="IPR036866">
    <property type="entry name" value="RibonucZ/Hydroxyglut_hydro"/>
</dbReference>
<dbReference type="AlphaFoldDB" id="A0A5D0MFL4"/>
<evidence type="ECO:0000313" key="3">
    <source>
        <dbReference type="Proteomes" id="UP000323337"/>
    </source>
</evidence>
<dbReference type="Gene3D" id="3.60.15.10">
    <property type="entry name" value="Ribonuclease Z/Hydroxyacylglutathione hydrolase-like"/>
    <property type="match status" value="1"/>
</dbReference>
<dbReference type="InterPro" id="IPR001279">
    <property type="entry name" value="Metallo-B-lactamas"/>
</dbReference>
<dbReference type="RefSeq" id="WP_303702034.1">
    <property type="nucleotide sequence ID" value="NZ_VSIV01000354.1"/>
</dbReference>
<evidence type="ECO:0000313" key="2">
    <source>
        <dbReference type="EMBL" id="TYB32457.1"/>
    </source>
</evidence>
<accession>A0A5D0MFL4</accession>
<keyword evidence="2" id="KW-0378">Hydrolase</keyword>
<evidence type="ECO:0000259" key="1">
    <source>
        <dbReference type="SMART" id="SM00849"/>
    </source>
</evidence>
<dbReference type="Proteomes" id="UP000323337">
    <property type="component" value="Unassembled WGS sequence"/>
</dbReference>
<dbReference type="Pfam" id="PF00753">
    <property type="entry name" value="Lactamase_B"/>
    <property type="match status" value="1"/>
</dbReference>
<proteinExistence type="predicted"/>
<gene>
    <name evidence="2" type="ORF">FXF49_11420</name>
</gene>
<comment type="caution">
    <text evidence="2">The sequence shown here is derived from an EMBL/GenBank/DDBJ whole genome shotgun (WGS) entry which is preliminary data.</text>
</comment>
<feature type="non-terminal residue" evidence="2">
    <location>
        <position position="200"/>
    </location>
</feature>
<name>A0A5D0MFL4_FLESI</name>
<protein>
    <submittedName>
        <fullName evidence="2">MBL fold metallo-hydrolase</fullName>
    </submittedName>
</protein>
<dbReference type="GO" id="GO:0016787">
    <property type="term" value="F:hydrolase activity"/>
    <property type="evidence" value="ECO:0007669"/>
    <property type="project" value="UniProtKB-KW"/>
</dbReference>
<dbReference type="SMART" id="SM00849">
    <property type="entry name" value="Lactamase_B"/>
    <property type="match status" value="1"/>
</dbReference>
<sequence length="200" mass="23586">MQIKKHTLQTPYPVGPVHFYTFETDEYTLIFDTGPRTEEASEYLAKIFDNKKQKYLFITHCHVDHYGMLDFFEKRSDTEIFISKYDLFKFDRVDERLGNLKRLLAGEGFPEDIISSVEGSLRYFKYSVPFPKRYNVLEENEKYVSELGIAFERCPGHSQSDILYKIGGSAVSGDIILRNIFQTPLLDMDFHDIDRRFRNY</sequence>
<dbReference type="EMBL" id="VSIV01000354">
    <property type="protein sequence ID" value="TYB32457.1"/>
    <property type="molecule type" value="Genomic_DNA"/>
</dbReference>
<dbReference type="SUPFAM" id="SSF56281">
    <property type="entry name" value="Metallo-hydrolase/oxidoreductase"/>
    <property type="match status" value="1"/>
</dbReference>